<dbReference type="InterPro" id="IPR008844">
    <property type="entry name" value="Spore_GerAC-like"/>
</dbReference>
<dbReference type="InterPro" id="IPR046953">
    <property type="entry name" value="Spore_GerAC-like_C"/>
</dbReference>
<accession>A0A4R2BJE3</accession>
<reference evidence="11 12" key="1">
    <citation type="journal article" date="2015" name="Stand. Genomic Sci.">
        <title>Genomic Encyclopedia of Bacterial and Archaeal Type Strains, Phase III: the genomes of soil and plant-associated and newly described type strains.</title>
        <authorList>
            <person name="Whitman W.B."/>
            <person name="Woyke T."/>
            <person name="Klenk H.P."/>
            <person name="Zhou Y."/>
            <person name="Lilburn T.G."/>
            <person name="Beck B.J."/>
            <person name="De Vos P."/>
            <person name="Vandamme P."/>
            <person name="Eisen J.A."/>
            <person name="Garrity G."/>
            <person name="Hugenholtz P."/>
            <person name="Kyrpides N.C."/>
        </authorList>
    </citation>
    <scope>NUCLEOTIDE SEQUENCE [LARGE SCALE GENOMIC DNA]</scope>
    <source>
        <strain evidence="11 12">CV53</strain>
    </source>
</reference>
<evidence type="ECO:0000313" key="12">
    <source>
        <dbReference type="Proteomes" id="UP000295689"/>
    </source>
</evidence>
<evidence type="ECO:0000259" key="9">
    <source>
        <dbReference type="Pfam" id="PF05504"/>
    </source>
</evidence>
<feature type="domain" description="Spore germination GerAC-like C-terminal" evidence="9">
    <location>
        <begin position="216"/>
        <end position="376"/>
    </location>
</feature>
<evidence type="ECO:0000256" key="3">
    <source>
        <dbReference type="ARBA" id="ARBA00022544"/>
    </source>
</evidence>
<dbReference type="PANTHER" id="PTHR35789:SF1">
    <property type="entry name" value="SPORE GERMINATION PROTEIN B3"/>
    <property type="match status" value="1"/>
</dbReference>
<evidence type="ECO:0000259" key="10">
    <source>
        <dbReference type="Pfam" id="PF25198"/>
    </source>
</evidence>
<dbReference type="Pfam" id="PF05504">
    <property type="entry name" value="Spore_GerAC"/>
    <property type="match status" value="1"/>
</dbReference>
<organism evidence="11 12">
    <name type="scientific">Mesobacillus foraminis</name>
    <dbReference type="NCBI Taxonomy" id="279826"/>
    <lineage>
        <taxon>Bacteria</taxon>
        <taxon>Bacillati</taxon>
        <taxon>Bacillota</taxon>
        <taxon>Bacilli</taxon>
        <taxon>Bacillales</taxon>
        <taxon>Bacillaceae</taxon>
        <taxon>Mesobacillus</taxon>
    </lineage>
</organism>
<protein>
    <submittedName>
        <fullName evidence="11">Spore germination protein KC</fullName>
    </submittedName>
</protein>
<dbReference type="EMBL" id="SLVV01000002">
    <property type="protein sequence ID" value="TCN27307.1"/>
    <property type="molecule type" value="Genomic_DNA"/>
</dbReference>
<gene>
    <name evidence="11" type="ORF">EV146_102256</name>
</gene>
<keyword evidence="5" id="KW-0472">Membrane</keyword>
<dbReference type="RefSeq" id="WP_132001986.1">
    <property type="nucleotide sequence ID" value="NZ_JABUHM010000001.1"/>
</dbReference>
<evidence type="ECO:0000313" key="11">
    <source>
        <dbReference type="EMBL" id="TCN27307.1"/>
    </source>
</evidence>
<evidence type="ECO:0000256" key="5">
    <source>
        <dbReference type="ARBA" id="ARBA00023136"/>
    </source>
</evidence>
<comment type="subcellular location">
    <subcellularLocation>
        <location evidence="1">Membrane</location>
        <topology evidence="1">Lipid-anchor</topology>
    </subcellularLocation>
</comment>
<dbReference type="PANTHER" id="PTHR35789">
    <property type="entry name" value="SPORE GERMINATION PROTEIN B3"/>
    <property type="match status" value="1"/>
</dbReference>
<keyword evidence="6" id="KW-0564">Palmitate</keyword>
<dbReference type="Proteomes" id="UP000295689">
    <property type="component" value="Unassembled WGS sequence"/>
</dbReference>
<keyword evidence="12" id="KW-1185">Reference proteome</keyword>
<evidence type="ECO:0000256" key="7">
    <source>
        <dbReference type="ARBA" id="ARBA00023288"/>
    </source>
</evidence>
<keyword evidence="7" id="KW-0449">Lipoprotein</keyword>
<comment type="similarity">
    <text evidence="2">Belongs to the GerABKC lipoprotein family.</text>
</comment>
<feature type="compositionally biased region" description="Gly residues" evidence="8">
    <location>
        <begin position="60"/>
        <end position="75"/>
    </location>
</feature>
<keyword evidence="3" id="KW-0309">Germination</keyword>
<proteinExistence type="inferred from homology"/>
<comment type="caution">
    <text evidence="11">The sequence shown here is derived from an EMBL/GenBank/DDBJ whole genome shotgun (WGS) entry which is preliminary data.</text>
</comment>
<dbReference type="PROSITE" id="PS51257">
    <property type="entry name" value="PROKAR_LIPOPROTEIN"/>
    <property type="match status" value="1"/>
</dbReference>
<dbReference type="GO" id="GO:0009847">
    <property type="term" value="P:spore germination"/>
    <property type="evidence" value="ECO:0007669"/>
    <property type="project" value="InterPro"/>
</dbReference>
<dbReference type="Pfam" id="PF25198">
    <property type="entry name" value="Spore_GerAC_N"/>
    <property type="match status" value="1"/>
</dbReference>
<evidence type="ECO:0000256" key="4">
    <source>
        <dbReference type="ARBA" id="ARBA00022729"/>
    </source>
</evidence>
<evidence type="ECO:0000256" key="2">
    <source>
        <dbReference type="ARBA" id="ARBA00007886"/>
    </source>
</evidence>
<evidence type="ECO:0000256" key="8">
    <source>
        <dbReference type="SAM" id="MobiDB-lite"/>
    </source>
</evidence>
<dbReference type="AlphaFoldDB" id="A0A4R2BJE3"/>
<feature type="domain" description="Spore germination protein N-terminal" evidence="10">
    <location>
        <begin position="24"/>
        <end position="197"/>
    </location>
</feature>
<dbReference type="Gene3D" id="3.30.300.210">
    <property type="entry name" value="Nutrient germinant receptor protein C, domain 3"/>
    <property type="match status" value="1"/>
</dbReference>
<evidence type="ECO:0000256" key="1">
    <source>
        <dbReference type="ARBA" id="ARBA00004635"/>
    </source>
</evidence>
<dbReference type="InterPro" id="IPR038501">
    <property type="entry name" value="Spore_GerAC_C_sf"/>
</dbReference>
<dbReference type="GO" id="GO:0016020">
    <property type="term" value="C:membrane"/>
    <property type="evidence" value="ECO:0007669"/>
    <property type="project" value="UniProtKB-SubCell"/>
</dbReference>
<dbReference type="NCBIfam" id="TIGR02887">
    <property type="entry name" value="spore_ger_x_C"/>
    <property type="match status" value="1"/>
</dbReference>
<sequence>MKNRTLLLFIWTLLSSILLTACWDRREINDLAFVIATGVDTEKEGKYRTAVQVPLPSAMGGSGSSGGGGGTGGEGPYYVDSGTGKNIRDSNMNLQNRMSRSLYFAHRRVVVIGEDLAEKGMEGAINVILIQPQSRLSTFLLISKGDASEILSTQSKLEQLPGEAIREMAKNGIGMTVKDVLQDLERPGKEPIIPVIEKAKIEIKGKATEEMEMSSFAILKGDKVIFTTNSKESRAVLWLLDSMRGKSVTFPYGDEGELNIKIIQSKLNRQFSIVRGKPRFTLTVKATGTLMENEPNVSLEDPKVYTKALASFEKEIKSEISALLDHSHSEGSDIAGFGWYLYKNHNKRWEREWKKDWGNSLKDMEVKVTVDGEIQRLTNTGLKFKE</sequence>
<dbReference type="InterPro" id="IPR057336">
    <property type="entry name" value="GerAC_N"/>
</dbReference>
<name>A0A4R2BJE3_9BACI</name>
<feature type="region of interest" description="Disordered" evidence="8">
    <location>
        <begin position="58"/>
        <end position="82"/>
    </location>
</feature>
<keyword evidence="4" id="KW-0732">Signal</keyword>
<evidence type="ECO:0000256" key="6">
    <source>
        <dbReference type="ARBA" id="ARBA00023139"/>
    </source>
</evidence>